<dbReference type="FunFam" id="1.10.1200.10:FF:000005">
    <property type="entry name" value="Nonribosomal peptide synthetase 1"/>
    <property type="match status" value="1"/>
</dbReference>
<evidence type="ECO:0000256" key="1">
    <source>
        <dbReference type="ARBA" id="ARBA00001957"/>
    </source>
</evidence>
<dbReference type="InterPro" id="IPR020806">
    <property type="entry name" value="PKS_PP-bd"/>
</dbReference>
<dbReference type="Pfam" id="PF00550">
    <property type="entry name" value="PP-binding"/>
    <property type="match status" value="1"/>
</dbReference>
<dbReference type="FunFam" id="3.30.559.10:FF:000012">
    <property type="entry name" value="Non-ribosomal peptide synthetase"/>
    <property type="match status" value="1"/>
</dbReference>
<dbReference type="InterPro" id="IPR006162">
    <property type="entry name" value="Ppantetheine_attach_site"/>
</dbReference>
<dbReference type="PROSITE" id="PS50075">
    <property type="entry name" value="CARRIER"/>
    <property type="match status" value="1"/>
</dbReference>
<dbReference type="AlphaFoldDB" id="A0A124E4M9"/>
<dbReference type="CDD" id="cd19540">
    <property type="entry name" value="LCL_NRPS-like"/>
    <property type="match status" value="1"/>
</dbReference>
<name>A0A124E4M9_MYCFO</name>
<dbReference type="GO" id="GO:0005829">
    <property type="term" value="C:cytosol"/>
    <property type="evidence" value="ECO:0007669"/>
    <property type="project" value="TreeGrafter"/>
</dbReference>
<dbReference type="PANTHER" id="PTHR45527:SF1">
    <property type="entry name" value="FATTY ACID SYNTHASE"/>
    <property type="match status" value="1"/>
</dbReference>
<gene>
    <name evidence="6" type="ORF">RMCFA_3738</name>
</gene>
<dbReference type="Gene3D" id="3.30.559.10">
    <property type="entry name" value="Chloramphenicol acetyltransferase-like domain"/>
    <property type="match status" value="1"/>
</dbReference>
<evidence type="ECO:0000256" key="4">
    <source>
        <dbReference type="ARBA" id="ARBA00022553"/>
    </source>
</evidence>
<feature type="domain" description="Carrier" evidence="5">
    <location>
        <begin position="115"/>
        <end position="190"/>
    </location>
</feature>
<proteinExistence type="inferred from homology"/>
<dbReference type="SMART" id="SM01294">
    <property type="entry name" value="PKS_PP_betabranch"/>
    <property type="match status" value="1"/>
</dbReference>
<keyword evidence="4" id="KW-0597">Phosphoprotein</keyword>
<dbReference type="PROSITE" id="PS00012">
    <property type="entry name" value="PHOSPHOPANTETHEINE"/>
    <property type="match status" value="1"/>
</dbReference>
<evidence type="ECO:0000256" key="3">
    <source>
        <dbReference type="ARBA" id="ARBA00022450"/>
    </source>
</evidence>
<dbReference type="SUPFAM" id="SSF47336">
    <property type="entry name" value="ACP-like"/>
    <property type="match status" value="1"/>
</dbReference>
<sequence>DGQLRYAGRSDEQVKVRGYRIELGEIQAALADLDGVQQAVVVVREDQPGDKRLVGYITGSAEPAVVRAQLSQRLPAYMVPTAVVVLDALPLTVNGKLDKRSLPAPEYADTDHYRAPSTATEEILAGIYAQVLGLERVGVDDSFFDLGGDSLTAMRLIAAVNAGFEADVSVRTLFDAPTIAQLAPHIKAGSGGRPQLVARQRPDVIPLSYAQQRLWFLEQLQGPSSIYNMAVALRLDGNLDAAALGQALADVVGRHESLRTKFGAVDGIPQQLVVPAGQAELGWQVVDASGWSADRLKEEAGAVGRRHFDLTQEIPLRATLFRVAEEQHVLVAVVHHIAADGWSITPFVADLGSAYASRCAGRAPEWAPLSVQYADYTLWQQEWLGSTSDPDSVIATQLAYWEQELADLPERLELPTDRPYPPVADYQGSSVAVEWPAELQQQVARVAREHGATSFMVVQAALAALLAELSASSDVAVGIATAGRSDPGLDELVGFFVNTLVLRLDLGGDPTVSDLLDQVRRRGLAAFEHQDVPFEALVERLNPARSLTHHPLVQVMVSWQNFAAEQATSLRLGDVQATPLDAETRTARMDLVFSLAERFNDAGAPAGIGGVVEFRTDVFDAASVRTLVKRLQRVLAAITADTAQRLSSVGVLDAADCARLDEVGHRSVLLRPVVESSVPALFGVQVECAPDAVAVRFEGCSLSYRELDEASNRLAHLLAEYGAG</sequence>
<dbReference type="SUPFAM" id="SSF52777">
    <property type="entry name" value="CoA-dependent acyltransferases"/>
    <property type="match status" value="2"/>
</dbReference>
<dbReference type="InterPro" id="IPR025110">
    <property type="entry name" value="AMP-bd_C"/>
</dbReference>
<dbReference type="InterPro" id="IPR045851">
    <property type="entry name" value="AMP-bd_C_sf"/>
</dbReference>
<dbReference type="SMART" id="SM00823">
    <property type="entry name" value="PKS_PP"/>
    <property type="match status" value="1"/>
</dbReference>
<dbReference type="Proteomes" id="UP000069705">
    <property type="component" value="Unassembled WGS sequence"/>
</dbReference>
<dbReference type="Pfam" id="PF13193">
    <property type="entry name" value="AMP-binding_C"/>
    <property type="match status" value="1"/>
</dbReference>
<protein>
    <submittedName>
        <fullName evidence="6">Linear gramicidin synthetase subunit C</fullName>
    </submittedName>
</protein>
<comment type="similarity">
    <text evidence="2">Belongs to the ATP-dependent AMP-binding enzyme family.</text>
</comment>
<dbReference type="InterPro" id="IPR042099">
    <property type="entry name" value="ANL_N_sf"/>
</dbReference>
<dbReference type="Gene3D" id="1.10.1200.10">
    <property type="entry name" value="ACP-like"/>
    <property type="match status" value="1"/>
</dbReference>
<dbReference type="SUPFAM" id="SSF56801">
    <property type="entry name" value="Acetyl-CoA synthetase-like"/>
    <property type="match status" value="2"/>
</dbReference>
<feature type="non-terminal residue" evidence="6">
    <location>
        <position position="724"/>
    </location>
</feature>
<dbReference type="FunFam" id="3.30.559.30:FF:000001">
    <property type="entry name" value="Non-ribosomal peptide synthetase"/>
    <property type="match status" value="1"/>
</dbReference>
<dbReference type="InterPro" id="IPR009081">
    <property type="entry name" value="PP-bd_ACP"/>
</dbReference>
<dbReference type="Gene3D" id="3.30.559.30">
    <property type="entry name" value="Nonribosomal peptide synthetase, condensation domain"/>
    <property type="match status" value="1"/>
</dbReference>
<dbReference type="GO" id="GO:0043041">
    <property type="term" value="P:amino acid activation for nonribosomal peptide biosynthetic process"/>
    <property type="evidence" value="ECO:0007669"/>
    <property type="project" value="TreeGrafter"/>
</dbReference>
<dbReference type="Gene3D" id="3.30.300.30">
    <property type="match status" value="1"/>
</dbReference>
<dbReference type="Pfam" id="PF00668">
    <property type="entry name" value="Condensation"/>
    <property type="match status" value="1"/>
</dbReference>
<evidence type="ECO:0000313" key="7">
    <source>
        <dbReference type="Proteomes" id="UP000069705"/>
    </source>
</evidence>
<dbReference type="PANTHER" id="PTHR45527">
    <property type="entry name" value="NONRIBOSOMAL PEPTIDE SYNTHETASE"/>
    <property type="match status" value="1"/>
</dbReference>
<evidence type="ECO:0000256" key="2">
    <source>
        <dbReference type="ARBA" id="ARBA00006432"/>
    </source>
</evidence>
<dbReference type="GO" id="GO:0044550">
    <property type="term" value="P:secondary metabolite biosynthetic process"/>
    <property type="evidence" value="ECO:0007669"/>
    <property type="project" value="TreeGrafter"/>
</dbReference>
<dbReference type="GO" id="GO:0003824">
    <property type="term" value="F:catalytic activity"/>
    <property type="evidence" value="ECO:0007669"/>
    <property type="project" value="InterPro"/>
</dbReference>
<organism evidence="6 7">
    <name type="scientific">Mycolicibacterium fortuitum subsp. acetamidolyticum</name>
    <dbReference type="NCBI Taxonomy" id="144550"/>
    <lineage>
        <taxon>Bacteria</taxon>
        <taxon>Bacillati</taxon>
        <taxon>Actinomycetota</taxon>
        <taxon>Actinomycetes</taxon>
        <taxon>Mycobacteriales</taxon>
        <taxon>Mycobacteriaceae</taxon>
        <taxon>Mycolicibacterium</taxon>
    </lineage>
</organism>
<dbReference type="GO" id="GO:0008610">
    <property type="term" value="P:lipid biosynthetic process"/>
    <property type="evidence" value="ECO:0007669"/>
    <property type="project" value="UniProtKB-ARBA"/>
</dbReference>
<dbReference type="RefSeq" id="WP_242413781.1">
    <property type="nucleotide sequence ID" value="NZ_BCSZ01000034.1"/>
</dbReference>
<dbReference type="InterPro" id="IPR001242">
    <property type="entry name" value="Condensation_dom"/>
</dbReference>
<keyword evidence="3" id="KW-0596">Phosphopantetheine</keyword>
<feature type="non-terminal residue" evidence="6">
    <location>
        <position position="1"/>
    </location>
</feature>
<comment type="caution">
    <text evidence="6">The sequence shown here is derived from an EMBL/GenBank/DDBJ whole genome shotgun (WGS) entry which is preliminary data.</text>
</comment>
<dbReference type="InterPro" id="IPR036736">
    <property type="entry name" value="ACP-like_sf"/>
</dbReference>
<evidence type="ECO:0000313" key="6">
    <source>
        <dbReference type="EMBL" id="GAT03626.1"/>
    </source>
</evidence>
<dbReference type="InterPro" id="IPR023213">
    <property type="entry name" value="CAT-like_dom_sf"/>
</dbReference>
<accession>A0A124E4M9</accession>
<evidence type="ECO:0000259" key="5">
    <source>
        <dbReference type="PROSITE" id="PS50075"/>
    </source>
</evidence>
<dbReference type="FunFam" id="3.30.300.30:FF:000010">
    <property type="entry name" value="Enterobactin synthetase component F"/>
    <property type="match status" value="1"/>
</dbReference>
<dbReference type="GO" id="GO:0031177">
    <property type="term" value="F:phosphopantetheine binding"/>
    <property type="evidence" value="ECO:0007669"/>
    <property type="project" value="InterPro"/>
</dbReference>
<reference evidence="6 7" key="1">
    <citation type="journal article" date="2016" name="Genome Announc.">
        <title>Draft Genome Sequences of Five Rapidly Growing Mycobacterium Species, M. thermoresistibile, M. fortuitum subsp. acetamidolyticum, M. canariasense, M. brisbanense, and M. novocastrense.</title>
        <authorList>
            <person name="Katahira K."/>
            <person name="Ogura Y."/>
            <person name="Gotoh Y."/>
            <person name="Hayashi T."/>
        </authorList>
    </citation>
    <scope>NUCLEOTIDE SEQUENCE [LARGE SCALE GENOMIC DNA]</scope>
    <source>
        <strain evidence="6 7">JCM6368</strain>
    </source>
</reference>
<comment type="cofactor">
    <cofactor evidence="1">
        <name>pantetheine 4'-phosphate</name>
        <dbReference type="ChEBI" id="CHEBI:47942"/>
    </cofactor>
</comment>
<dbReference type="EMBL" id="BCSZ01000034">
    <property type="protein sequence ID" value="GAT03626.1"/>
    <property type="molecule type" value="Genomic_DNA"/>
</dbReference>
<reference evidence="7" key="2">
    <citation type="submission" date="2016-02" db="EMBL/GenBank/DDBJ databases">
        <title>Draft genome sequence of five rapidly growing Mycobacterium species.</title>
        <authorList>
            <person name="Katahira K."/>
            <person name="Gotou Y."/>
            <person name="Iida K."/>
            <person name="Ogura Y."/>
            <person name="Hayashi T."/>
        </authorList>
    </citation>
    <scope>NUCLEOTIDE SEQUENCE [LARGE SCALE GENOMIC DNA]</scope>
    <source>
        <strain evidence="7">JCM6368</strain>
    </source>
</reference>
<dbReference type="Gene3D" id="3.40.50.12780">
    <property type="entry name" value="N-terminal domain of ligase-like"/>
    <property type="match status" value="1"/>
</dbReference>